<dbReference type="EMBL" id="JAPFFF010000052">
    <property type="protein sequence ID" value="KAK8839359.1"/>
    <property type="molecule type" value="Genomic_DNA"/>
</dbReference>
<keyword evidence="2" id="KW-1185">Reference proteome</keyword>
<gene>
    <name evidence="1" type="ORF">M9Y10_032295</name>
</gene>
<sequence length="495" mass="58349">MDSQDLSQFIIRSSPDNPIEKKNIDHMEECLKFLNENVEKITSILNRINQIIKKAVNIFPDSFNRYVYTNEVCYASNKFFNLFLKYQVLRQKNYSRAKQAIDDLKKLITENLRQNIPIQVKYSEFIKCISKNKDEIILKIQFKLCSLFNYVKNLRNIEKNRKITENDLLYVIRKISSKVDVQNDYIRQSMFDLMVESYIESNKNIFTAFLKAINTNDYIFTNTNFESNELKLNKKYDYSQINKSLIFNDFEYYMGMLKIKTRQNNANKAAKDPTKLNFDDLNRSNPSKQKKKEFDFQLFNNLIQKVYFHITSTTKIDRNLFTIFRCACLRFICNKYYISHENEWFEKISDGYVQKCIQIIDQTPREVSISKDLIPEDLYDTSFRTLLLNEDYKKAVKRMFSIQFLLCPIDIWIQMKLSIDLSLKCINSLSKTEESRSIISFDDFFSIVLPVFAEAQIMCPSAINSILVNFRTLPKSSSLDSTAVLAVALTGYMTE</sequence>
<evidence type="ECO:0008006" key="3">
    <source>
        <dbReference type="Google" id="ProtNLM"/>
    </source>
</evidence>
<evidence type="ECO:0000313" key="2">
    <source>
        <dbReference type="Proteomes" id="UP001470230"/>
    </source>
</evidence>
<name>A0ABR2GZJ5_9EUKA</name>
<comment type="caution">
    <text evidence="1">The sequence shown here is derived from an EMBL/GenBank/DDBJ whole genome shotgun (WGS) entry which is preliminary data.</text>
</comment>
<accession>A0ABR2GZJ5</accession>
<dbReference type="Proteomes" id="UP001470230">
    <property type="component" value="Unassembled WGS sequence"/>
</dbReference>
<organism evidence="1 2">
    <name type="scientific">Tritrichomonas musculus</name>
    <dbReference type="NCBI Taxonomy" id="1915356"/>
    <lineage>
        <taxon>Eukaryota</taxon>
        <taxon>Metamonada</taxon>
        <taxon>Parabasalia</taxon>
        <taxon>Tritrichomonadida</taxon>
        <taxon>Tritrichomonadidae</taxon>
        <taxon>Tritrichomonas</taxon>
    </lineage>
</organism>
<protein>
    <recommendedName>
        <fullName evidence="3">VPS9 domain-containing protein</fullName>
    </recommendedName>
</protein>
<proteinExistence type="predicted"/>
<evidence type="ECO:0000313" key="1">
    <source>
        <dbReference type="EMBL" id="KAK8839359.1"/>
    </source>
</evidence>
<reference evidence="1 2" key="1">
    <citation type="submission" date="2024-04" db="EMBL/GenBank/DDBJ databases">
        <title>Tritrichomonas musculus Genome.</title>
        <authorList>
            <person name="Alves-Ferreira E."/>
            <person name="Grigg M."/>
            <person name="Lorenzi H."/>
            <person name="Galac M."/>
        </authorList>
    </citation>
    <scope>NUCLEOTIDE SEQUENCE [LARGE SCALE GENOMIC DNA]</scope>
    <source>
        <strain evidence="1 2">EAF2021</strain>
    </source>
</reference>